<keyword evidence="1" id="KW-0732">Signal</keyword>
<feature type="signal peptide" evidence="1">
    <location>
        <begin position="1"/>
        <end position="30"/>
    </location>
</feature>
<evidence type="ECO:0000313" key="3">
    <source>
        <dbReference type="Proteomes" id="UP001195963"/>
    </source>
</evidence>
<dbReference type="Proteomes" id="UP001195963">
    <property type="component" value="Unassembled WGS sequence"/>
</dbReference>
<dbReference type="EMBL" id="JAHZST010000007">
    <property type="protein sequence ID" value="MBW8184292.1"/>
    <property type="molecule type" value="Genomic_DNA"/>
</dbReference>
<feature type="chain" id="PRO_5045089820" description="DUF2195 domain-containing protein" evidence="1">
    <location>
        <begin position="31"/>
        <end position="113"/>
    </location>
</feature>
<accession>A0ABS7E3R8</accession>
<dbReference type="RefSeq" id="WP_220109821.1">
    <property type="nucleotide sequence ID" value="NZ_JAHZST010000007.1"/>
</dbReference>
<evidence type="ECO:0000313" key="2">
    <source>
        <dbReference type="EMBL" id="MBW8184292.1"/>
    </source>
</evidence>
<reference evidence="2 3" key="1">
    <citation type="submission" date="2021-07" db="EMBL/GenBank/DDBJ databases">
        <title>Shewanella sp. nov, isolated from SCS.</title>
        <authorList>
            <person name="Cao W.R."/>
        </authorList>
    </citation>
    <scope>NUCLEOTIDE SEQUENCE [LARGE SCALE GENOMIC DNA]</scope>
    <source>
        <strain evidence="2 3">NR704-98</strain>
    </source>
</reference>
<comment type="caution">
    <text evidence="2">The sequence shown here is derived from an EMBL/GenBank/DDBJ whole genome shotgun (WGS) entry which is preliminary data.</text>
</comment>
<keyword evidence="3" id="KW-1185">Reference proteome</keyword>
<gene>
    <name evidence="2" type="ORF">K0625_11450</name>
</gene>
<protein>
    <recommendedName>
        <fullName evidence="4">DUF2195 domain-containing protein</fullName>
    </recommendedName>
</protein>
<organism evidence="2 3">
    <name type="scientific">Shewanella nanhaiensis</name>
    <dbReference type="NCBI Taxonomy" id="2864872"/>
    <lineage>
        <taxon>Bacteria</taxon>
        <taxon>Pseudomonadati</taxon>
        <taxon>Pseudomonadota</taxon>
        <taxon>Gammaproteobacteria</taxon>
        <taxon>Alteromonadales</taxon>
        <taxon>Shewanellaceae</taxon>
        <taxon>Shewanella</taxon>
    </lineage>
</organism>
<evidence type="ECO:0000256" key="1">
    <source>
        <dbReference type="SAM" id="SignalP"/>
    </source>
</evidence>
<evidence type="ECO:0008006" key="4">
    <source>
        <dbReference type="Google" id="ProtNLM"/>
    </source>
</evidence>
<proteinExistence type="predicted"/>
<sequence length="113" mass="12584">MLNKLLTASKVKLKWITLLIATLFSTGVYATSCVQNNNIVTFTGLDSKEGVIYASLSSHDNQCGCSYVRFAPQNTRTEMALSILMAAKLSQNRVRIDLMEHGNCNTAYRVYLQ</sequence>
<name>A0ABS7E3R8_9GAMM</name>